<dbReference type="PANTHER" id="PTHR19353:SF73">
    <property type="entry name" value="FATTY ACID DESATURASE"/>
    <property type="match status" value="1"/>
</dbReference>
<protein>
    <submittedName>
        <fullName evidence="3">Fatty acid desaturase</fullName>
    </submittedName>
</protein>
<dbReference type="Proteomes" id="UP000756530">
    <property type="component" value="Unassembled WGS sequence"/>
</dbReference>
<evidence type="ECO:0000259" key="2">
    <source>
        <dbReference type="Pfam" id="PF00487"/>
    </source>
</evidence>
<dbReference type="InterPro" id="IPR005804">
    <property type="entry name" value="FA_desaturase_dom"/>
</dbReference>
<sequence>MSVRSASRRFNDKDNALALVSLIGNFAVYFLSLWAAVQAARMELWIAYVPLVVVLAVSAGRLYVLEHDFGHLSFFKKKSHNILAGHAVSPFTLAEFYTMQYNHDEHHRQIGNLEHREAGEINTMTLAEWNEAGFWKRLHYRLYRNPFVLIPLGAFYTYFIVWRFPKNTMKVAPISVLMHNVSLLVWWGIVFALAGWTGVLTIWLSIFVAGMLGVFLVYLQHNFEDTYWDRRPDLSFDQAALQGASCLNFGWWFDEAVANITKHDIHHLNASIPCYKLRQAHRELEDEFPLRLISFREALHAFTLKLWDEETGQLVPFPKERQVAAQATPAE</sequence>
<evidence type="ECO:0000256" key="1">
    <source>
        <dbReference type="SAM" id="Phobius"/>
    </source>
</evidence>
<comment type="caution">
    <text evidence="3">The sequence shown here is derived from an EMBL/GenBank/DDBJ whole genome shotgun (WGS) entry which is preliminary data.</text>
</comment>
<dbReference type="EMBL" id="JAHUZE010000002">
    <property type="protein sequence ID" value="MBV7379145.1"/>
    <property type="molecule type" value="Genomic_DNA"/>
</dbReference>
<feature type="transmembrane region" description="Helical" evidence="1">
    <location>
        <begin position="146"/>
        <end position="164"/>
    </location>
</feature>
<proteinExistence type="predicted"/>
<reference evidence="3 4" key="1">
    <citation type="submission" date="2021-05" db="EMBL/GenBank/DDBJ databases">
        <title>Culturable bacteria isolated from Daya Bay.</title>
        <authorList>
            <person name="Zheng W."/>
            <person name="Yu S."/>
            <person name="Huang Y."/>
        </authorList>
    </citation>
    <scope>NUCLEOTIDE SEQUENCE [LARGE SCALE GENOMIC DNA]</scope>
    <source>
        <strain evidence="3 4">DP4N28-5</strain>
    </source>
</reference>
<feature type="domain" description="Fatty acid desaturase" evidence="2">
    <location>
        <begin position="45"/>
        <end position="296"/>
    </location>
</feature>
<dbReference type="InterPro" id="IPR012171">
    <property type="entry name" value="Fatty_acid_desaturase"/>
</dbReference>
<feature type="transmembrane region" description="Helical" evidence="1">
    <location>
        <begin position="16"/>
        <end position="37"/>
    </location>
</feature>
<evidence type="ECO:0000313" key="4">
    <source>
        <dbReference type="Proteomes" id="UP000756530"/>
    </source>
</evidence>
<feature type="transmembrane region" description="Helical" evidence="1">
    <location>
        <begin position="202"/>
        <end position="221"/>
    </location>
</feature>
<dbReference type="PANTHER" id="PTHR19353">
    <property type="entry name" value="FATTY ACID DESATURASE 2"/>
    <property type="match status" value="1"/>
</dbReference>
<keyword evidence="1" id="KW-0812">Transmembrane</keyword>
<name>A0ABS6T1S7_9RHOB</name>
<accession>A0ABS6T1S7</accession>
<keyword evidence="4" id="KW-1185">Reference proteome</keyword>
<feature type="transmembrane region" description="Helical" evidence="1">
    <location>
        <begin position="176"/>
        <end position="196"/>
    </location>
</feature>
<keyword evidence="1" id="KW-0472">Membrane</keyword>
<dbReference type="Pfam" id="PF00487">
    <property type="entry name" value="FA_desaturase"/>
    <property type="match status" value="1"/>
</dbReference>
<keyword evidence="1" id="KW-1133">Transmembrane helix</keyword>
<evidence type="ECO:0000313" key="3">
    <source>
        <dbReference type="EMBL" id="MBV7379145.1"/>
    </source>
</evidence>
<dbReference type="RefSeq" id="WP_218392294.1">
    <property type="nucleotide sequence ID" value="NZ_JAHUZE010000002.1"/>
</dbReference>
<gene>
    <name evidence="3" type="ORF">KJP28_09400</name>
</gene>
<feature type="transmembrane region" description="Helical" evidence="1">
    <location>
        <begin position="44"/>
        <end position="64"/>
    </location>
</feature>
<organism evidence="3 4">
    <name type="scientific">Maritimibacter dapengensis</name>
    <dbReference type="NCBI Taxonomy" id="2836868"/>
    <lineage>
        <taxon>Bacteria</taxon>
        <taxon>Pseudomonadati</taxon>
        <taxon>Pseudomonadota</taxon>
        <taxon>Alphaproteobacteria</taxon>
        <taxon>Rhodobacterales</taxon>
        <taxon>Roseobacteraceae</taxon>
        <taxon>Maritimibacter</taxon>
    </lineage>
</organism>
<dbReference type="CDD" id="cd03507">
    <property type="entry name" value="Delta12-FADS-like"/>
    <property type="match status" value="1"/>
</dbReference>